<evidence type="ECO:0000313" key="1">
    <source>
        <dbReference type="EMBL" id="CAQ81553.1"/>
    </source>
</evidence>
<reference evidence="1 2" key="1">
    <citation type="journal article" date="2008" name="BMC Genomics">
        <title>The genome sequence of the fish pathogen Aliivibrio salmonicida strain LFI1238 shows extensive evidence of gene decay.</title>
        <authorList>
            <person name="Hjerde E."/>
            <person name="Lorentzen M.S."/>
            <person name="Holden M.T."/>
            <person name="Seeger K."/>
            <person name="Paulsen S."/>
            <person name="Bason N."/>
            <person name="Churcher C."/>
            <person name="Harris D."/>
            <person name="Norbertczak H."/>
            <person name="Quail M.A."/>
            <person name="Sanders S."/>
            <person name="Thurston S."/>
            <person name="Parkhill J."/>
            <person name="Willassen N.P."/>
            <person name="Thomson N.R."/>
        </authorList>
    </citation>
    <scope>NUCLEOTIDE SEQUENCE [LARGE SCALE GENOMIC DNA]</scope>
    <source>
        <strain evidence="1 2">LFI1238</strain>
    </source>
</reference>
<keyword evidence="2" id="KW-1185">Reference proteome</keyword>
<dbReference type="AlphaFoldDB" id="B6ES68"/>
<accession>B6ES68</accession>
<dbReference type="Proteomes" id="UP000001730">
    <property type="component" value="Chromosome 2"/>
</dbReference>
<organism evidence="1 2">
    <name type="scientific">Aliivibrio salmonicida (strain LFI1238)</name>
    <name type="common">Vibrio salmonicida (strain LFI1238)</name>
    <dbReference type="NCBI Taxonomy" id="316275"/>
    <lineage>
        <taxon>Bacteria</taxon>
        <taxon>Pseudomonadati</taxon>
        <taxon>Pseudomonadota</taxon>
        <taxon>Gammaproteobacteria</taxon>
        <taxon>Vibrionales</taxon>
        <taxon>Vibrionaceae</taxon>
        <taxon>Aliivibrio</taxon>
    </lineage>
</organism>
<name>B6ES68_ALISL</name>
<evidence type="ECO:0000313" key="2">
    <source>
        <dbReference type="Proteomes" id="UP000001730"/>
    </source>
</evidence>
<dbReference type="HOGENOM" id="CLU_2949979_0_0_6"/>
<dbReference type="EMBL" id="FM178380">
    <property type="protein sequence ID" value="CAQ81553.1"/>
    <property type="molecule type" value="Genomic_DNA"/>
</dbReference>
<gene>
    <name evidence="1" type="ordered locus">VSAL_II0799</name>
</gene>
<dbReference type="KEGG" id="vsa:VSAL_II0799"/>
<sequence>MFIYCLFKGIHNEKEISGLVIRRCEQSSKDTLFQVEPYFYGDEKYILECNGFYKKADLS</sequence>
<proteinExistence type="predicted"/>
<protein>
    <submittedName>
        <fullName evidence="1">Uncharacterized protein</fullName>
    </submittedName>
</protein>